<accession>A0A9N9N986</accession>
<feature type="non-terminal residue" evidence="2">
    <location>
        <position position="677"/>
    </location>
</feature>
<feature type="non-terminal residue" evidence="2">
    <location>
        <position position="1"/>
    </location>
</feature>
<name>A0A9N9N986_9GLOM</name>
<evidence type="ECO:0000313" key="3">
    <source>
        <dbReference type="Proteomes" id="UP000789570"/>
    </source>
</evidence>
<dbReference type="OrthoDB" id="2433122at2759"/>
<evidence type="ECO:0000313" key="2">
    <source>
        <dbReference type="EMBL" id="CAG8712463.1"/>
    </source>
</evidence>
<feature type="region of interest" description="Disordered" evidence="1">
    <location>
        <begin position="113"/>
        <end position="141"/>
    </location>
</feature>
<dbReference type="AlphaFoldDB" id="A0A9N9N986"/>
<dbReference type="Proteomes" id="UP000789570">
    <property type="component" value="Unassembled WGS sequence"/>
</dbReference>
<keyword evidence="3" id="KW-1185">Reference proteome</keyword>
<protein>
    <submittedName>
        <fullName evidence="2">12159_t:CDS:1</fullName>
    </submittedName>
</protein>
<dbReference type="EMBL" id="CAJVPQ010009071">
    <property type="protein sequence ID" value="CAG8712463.1"/>
    <property type="molecule type" value="Genomic_DNA"/>
</dbReference>
<feature type="region of interest" description="Disordered" evidence="1">
    <location>
        <begin position="166"/>
        <end position="219"/>
    </location>
</feature>
<comment type="caution">
    <text evidence="2">The sequence shown here is derived from an EMBL/GenBank/DDBJ whole genome shotgun (WGS) entry which is preliminary data.</text>
</comment>
<reference evidence="2" key="1">
    <citation type="submission" date="2021-06" db="EMBL/GenBank/DDBJ databases">
        <authorList>
            <person name="Kallberg Y."/>
            <person name="Tangrot J."/>
            <person name="Rosling A."/>
        </authorList>
    </citation>
    <scope>NUCLEOTIDE SEQUENCE</scope>
    <source>
        <strain evidence="2">UK204</strain>
    </source>
</reference>
<sequence>ITNLTMTAESNSTSMTFYHVNAVEDWTYAKVTEHYRAKMKENQRKLLDSIKKDLQKVVRSVSEFDETRRHKAQEILDHWKNWTAQKEKLKSSNPASNVQLQVKKVKQFNNLSGYSATQNIDNRRTTSGKRQQGVDNGEEAVYSEIPSALSKEGEYLIRRSPRKKKRVSYIEVDEEEESEIVSSTASQSAESSPPRTPPQAPRDLSPLMKTPNKRPLESSEIQRYSKDISVVCAFNKTVLELASEVGEELAIELSSTRDTNPALWSHALEKYLDTSLKETGKKFKTAIQVEVPNEPFRLYCEKVLLDFHASSAKVTKSETNSGIVKVDSKATRHLDGQEIWHMEVAGGPCKTTDLHTLGDTKKTMRMDVLNLIGILRNHFDCDIKLATKIKVFCTQVIGKCTNDFVRSKYASGWKILSTELATALIPFSFQGRNQYKALLRLMAIFHDEIIKQEELMGEIERSVLRSKGVTVRHVLNIPDELFDVADSHINYDLPRMCGNETPSDWKDQIWNTLMEYRKNHLLTDYNKRYLIARKPTYLYTCDIYGYEYFHAFFMDKHWRTNCTENEYCDMSFKDYMKLKNNPPPCYFTKKAIRRYEMWLKNVSNRIRRIRQKHKVQSNVNTTPTTFFDPPPLPPKPVALMSGFERYTMRRSASALEISAYRFERSQVLIDAEAYFDS</sequence>
<organism evidence="2 3">
    <name type="scientific">Funneliformis caledonium</name>
    <dbReference type="NCBI Taxonomy" id="1117310"/>
    <lineage>
        <taxon>Eukaryota</taxon>
        <taxon>Fungi</taxon>
        <taxon>Fungi incertae sedis</taxon>
        <taxon>Mucoromycota</taxon>
        <taxon>Glomeromycotina</taxon>
        <taxon>Glomeromycetes</taxon>
        <taxon>Glomerales</taxon>
        <taxon>Glomeraceae</taxon>
        <taxon>Funneliformis</taxon>
    </lineage>
</organism>
<feature type="compositionally biased region" description="Low complexity" evidence="1">
    <location>
        <begin position="180"/>
        <end position="192"/>
    </location>
</feature>
<gene>
    <name evidence="2" type="ORF">FCALED_LOCUS13993</name>
</gene>
<proteinExistence type="predicted"/>
<evidence type="ECO:0000256" key="1">
    <source>
        <dbReference type="SAM" id="MobiDB-lite"/>
    </source>
</evidence>